<gene>
    <name evidence="1" type="ORF">pEaSNUABM5_00265</name>
</gene>
<sequence length="183" mass="21933">MKDNLLTVLVHQSACDKPITIRAFSREMLNIQFMRVILESDTRPPRAFTVKECRVVVENLHPILPDTAEYTFHITKMEPRKEPAKSTLAFMKNNGRYHTRHIANPIMMHDKVEFTYEYVSVKENPNNWVQHERFRDFTCKQLLDEIERRRLECLSHRPLYDSKSTPITDLEWAEYDRRHTEEE</sequence>
<dbReference type="EMBL" id="MW366843">
    <property type="protein sequence ID" value="QQO90407.1"/>
    <property type="molecule type" value="Genomic_DNA"/>
</dbReference>
<protein>
    <submittedName>
        <fullName evidence="1">Uncharacterized protein</fullName>
    </submittedName>
</protein>
<dbReference type="Proteomes" id="UP000596123">
    <property type="component" value="Segment"/>
</dbReference>
<proteinExistence type="predicted"/>
<reference evidence="1 2" key="1">
    <citation type="submission" date="2020-12" db="EMBL/GenBank/DDBJ databases">
        <title>Complete genome sequence of Erwinia phage pEa_SNUABM_5.</title>
        <authorList>
            <person name="Kim S.G."/>
            <person name="Lee S.B."/>
            <person name="Kwon J."/>
            <person name="Park S.C."/>
        </authorList>
    </citation>
    <scope>NUCLEOTIDE SEQUENCE [LARGE SCALE GENOMIC DNA]</scope>
</reference>
<accession>A0A7T8IW52</accession>
<organism evidence="1 2">
    <name type="scientific">Erwinia phage pEa_SNUABM_5</name>
    <dbReference type="NCBI Taxonomy" id="2797313"/>
    <lineage>
        <taxon>Viruses</taxon>
        <taxon>Duplodnaviria</taxon>
        <taxon>Heunggongvirae</taxon>
        <taxon>Uroviricota</taxon>
        <taxon>Caudoviricetes</taxon>
        <taxon>Rivsvirus</taxon>
        <taxon>Rivsvirus SNUABM5</taxon>
    </lineage>
</organism>
<evidence type="ECO:0000313" key="1">
    <source>
        <dbReference type="EMBL" id="QQO90407.1"/>
    </source>
</evidence>
<name>A0A7T8IW52_9CAUD</name>
<keyword evidence="2" id="KW-1185">Reference proteome</keyword>
<evidence type="ECO:0000313" key="2">
    <source>
        <dbReference type="Proteomes" id="UP000596123"/>
    </source>
</evidence>